<dbReference type="AlphaFoldDB" id="A0A7D5EX75"/>
<name>A0A7D5EX75_9MICO</name>
<dbReference type="Proteomes" id="UP000509638">
    <property type="component" value="Chromosome"/>
</dbReference>
<gene>
    <name evidence="1" type="ORF">HW566_04040</name>
</gene>
<reference evidence="1 2" key="1">
    <citation type="submission" date="2020-06" db="EMBL/GenBank/DDBJ databases">
        <authorList>
            <person name="Jo H."/>
        </authorList>
    </citation>
    <scope>NUCLEOTIDE SEQUENCE [LARGE SCALE GENOMIC DNA]</scope>
    <source>
        <strain evidence="1 2">I46</strain>
    </source>
</reference>
<dbReference type="RefSeq" id="WP_178010633.1">
    <property type="nucleotide sequence ID" value="NZ_CP058316.1"/>
</dbReference>
<sequence>MAASLTLLNTTRAVYGDERENDSPPNVVETQRYLAIPDEDQLVPLSTDADASTGVEGALEGHDGYVVSLGTDAADRVLSKEIELVRPVADPKLVGRDKLTTFRADTAGEVTLSWWDPSGGKIEWSVYRDSVRVAIKSGDSFKDQREAADETRYQIVGTWDEAQGHNEPEQFFFDISVPAIDDGVIGKTVNDAVKFSEHEEFTQAVANTNWEMRTQLNTFIPSKDAGLIGVLTPCAEQIQAGWGGYYAGDNRGYAPASAWSPSVRTGVETVFTYNSAKKFVGLSTSKRTSGTRIIRADGSVAATRNANLIKVQRVGDSGDDYGRSTTWSHHVPDPLCGVSFAIDYKITTSTSGFGDYSFFGTHDRAPSYEFRVYTAAFGGWSTAYKFNNQGLIFLAPGAQTSMDVWGNISTPY</sequence>
<proteinExistence type="predicted"/>
<protein>
    <submittedName>
        <fullName evidence="1">Uncharacterized protein</fullName>
    </submittedName>
</protein>
<evidence type="ECO:0000313" key="1">
    <source>
        <dbReference type="EMBL" id="QLD11028.1"/>
    </source>
</evidence>
<evidence type="ECO:0000313" key="2">
    <source>
        <dbReference type="Proteomes" id="UP000509638"/>
    </source>
</evidence>
<dbReference type="EMBL" id="CP058316">
    <property type="protein sequence ID" value="QLD11028.1"/>
    <property type="molecule type" value="Genomic_DNA"/>
</dbReference>
<accession>A0A7D5EX75</accession>
<organism evidence="1 2">
    <name type="scientific">Microbacterium oleivorans</name>
    <dbReference type="NCBI Taxonomy" id="273677"/>
    <lineage>
        <taxon>Bacteria</taxon>
        <taxon>Bacillati</taxon>
        <taxon>Actinomycetota</taxon>
        <taxon>Actinomycetes</taxon>
        <taxon>Micrococcales</taxon>
        <taxon>Microbacteriaceae</taxon>
        <taxon>Microbacterium</taxon>
    </lineage>
</organism>